<dbReference type="Proteomes" id="UP000221015">
    <property type="component" value="Unassembled WGS sequence"/>
</dbReference>
<dbReference type="RefSeq" id="WP_097781816.1">
    <property type="nucleotide sequence ID" value="NZ_NMTS02000001.1"/>
</dbReference>
<dbReference type="Gene3D" id="3.40.50.300">
    <property type="entry name" value="P-loop containing nucleotide triphosphate hydrolases"/>
    <property type="match status" value="1"/>
</dbReference>
<comment type="caution">
    <text evidence="1">The sequence shown here is derived from an EMBL/GenBank/DDBJ whole genome shotgun (WGS) entry which is preliminary data.</text>
</comment>
<dbReference type="EMBL" id="NMTS02000001">
    <property type="protein sequence ID" value="PLK30531.1"/>
    <property type="molecule type" value="Genomic_DNA"/>
</dbReference>
<sequence>MNIPAPFSQNQMRFFWNCFDHWFNVAEGGKRGGKNVLITMAYCTILEKHPSRIHLIAGVSTATARLNILDCDGFGLKNYFEGRCREGSYQNRDCLYIKTATGEKVVLVSGGGKAGDEKLIKGNTYGTAYITEANECSETFIKEVFDRTLSSPDRKVFHDLNPKAEGHWYYENILNLHEKKQNENPEYGFNYGHFTIADNMSISDDQLRAVLATYDRSTVWYARDILGKRKAAEGLVYPFFSAGQDTYLFHGDASHIDGQFYVSIDYGTHNPCSMGLWVIHNGKALRIRESYFDSRAERVQRTDEEHYAELERLTKGYYIQAVVVDPSAASFIETIRRHGKYLVIPADNDVLNGIRCVASLMQAGLVTIHESCTASRREFGLYSWDDKAKEDRVVKENDHAMDDIRYFCYTILAPLIRWADWRRK</sequence>
<dbReference type="InterPro" id="IPR027417">
    <property type="entry name" value="P-loop_NTPase"/>
</dbReference>
<name>A0A2J4JRP1_9FIRM</name>
<evidence type="ECO:0000313" key="2">
    <source>
        <dbReference type="Proteomes" id="UP000221015"/>
    </source>
</evidence>
<proteinExistence type="predicted"/>
<evidence type="ECO:0008006" key="3">
    <source>
        <dbReference type="Google" id="ProtNLM"/>
    </source>
</evidence>
<evidence type="ECO:0000313" key="1">
    <source>
        <dbReference type="EMBL" id="PLK30531.1"/>
    </source>
</evidence>
<dbReference type="Gene3D" id="3.30.420.280">
    <property type="match status" value="1"/>
</dbReference>
<accession>A0A2J4JRP1</accession>
<reference evidence="1 2" key="1">
    <citation type="journal article" date="2017" name="Front. Microbiol.">
        <title>New Insights into the Diversity of the Genus Faecalibacterium.</title>
        <authorList>
            <person name="Benevides L."/>
            <person name="Burman S."/>
            <person name="Martin R."/>
            <person name="Robert V."/>
            <person name="Thomas M."/>
            <person name="Miquel S."/>
            <person name="Chain F."/>
            <person name="Sokol H."/>
            <person name="Bermudez-Humaran L.G."/>
            <person name="Morrison M."/>
            <person name="Langella P."/>
            <person name="Azevedo V.A."/>
            <person name="Chatel J.M."/>
            <person name="Soares S."/>
        </authorList>
    </citation>
    <scope>NUCLEOTIDE SEQUENCE [LARGE SCALE GENOMIC DNA]</scope>
    <source>
        <strain evidence="1 2">CNCM I 4542</strain>
    </source>
</reference>
<dbReference type="AlphaFoldDB" id="A0A2J4JRP1"/>
<organism evidence="1 2">
    <name type="scientific">Faecalibacterium prausnitzii</name>
    <dbReference type="NCBI Taxonomy" id="853"/>
    <lineage>
        <taxon>Bacteria</taxon>
        <taxon>Bacillati</taxon>
        <taxon>Bacillota</taxon>
        <taxon>Clostridia</taxon>
        <taxon>Eubacteriales</taxon>
        <taxon>Oscillospiraceae</taxon>
        <taxon>Faecalibacterium</taxon>
    </lineage>
</organism>
<protein>
    <recommendedName>
        <fullName evidence="3">PBSX family phage terminase large subunit</fullName>
    </recommendedName>
</protein>
<gene>
    <name evidence="1" type="ORF">CGS50_002640</name>
</gene>